<gene>
    <name evidence="1" type="ORF">BDI24065_06165</name>
</gene>
<proteinExistence type="predicted"/>
<protein>
    <submittedName>
        <fullName evidence="1">Uncharacterized protein</fullName>
    </submittedName>
</protein>
<evidence type="ECO:0000313" key="1">
    <source>
        <dbReference type="EMBL" id="VWC26881.1"/>
    </source>
</evidence>
<sequence>MTMSRGCITTDIGITIRRWRGISAWIQLAYEADSIYTHTAKVILSRESIRSVFRRGGQFSLGWDIYTKLMRRHRDLRLLTILKQDFY</sequence>
<name>A0A6P2QWJ3_9BURK</name>
<dbReference type="AlphaFoldDB" id="A0A6P2QWJ3"/>
<dbReference type="Proteomes" id="UP000494125">
    <property type="component" value="Unassembled WGS sequence"/>
</dbReference>
<reference evidence="1 2" key="1">
    <citation type="submission" date="2019-09" db="EMBL/GenBank/DDBJ databases">
        <authorList>
            <person name="Depoorter E."/>
        </authorList>
    </citation>
    <scope>NUCLEOTIDE SEQUENCE [LARGE SCALE GENOMIC DNA]</scope>
    <source>
        <strain evidence="1">LMG 24065</strain>
    </source>
</reference>
<organism evidence="1 2">
    <name type="scientific">Burkholderia diffusa</name>
    <dbReference type="NCBI Taxonomy" id="488732"/>
    <lineage>
        <taxon>Bacteria</taxon>
        <taxon>Pseudomonadati</taxon>
        <taxon>Pseudomonadota</taxon>
        <taxon>Betaproteobacteria</taxon>
        <taxon>Burkholderiales</taxon>
        <taxon>Burkholderiaceae</taxon>
        <taxon>Burkholderia</taxon>
        <taxon>Burkholderia cepacia complex</taxon>
    </lineage>
</organism>
<dbReference type="EMBL" id="CABVPN010000047">
    <property type="protein sequence ID" value="VWC26881.1"/>
    <property type="molecule type" value="Genomic_DNA"/>
</dbReference>
<evidence type="ECO:0000313" key="2">
    <source>
        <dbReference type="Proteomes" id="UP000494125"/>
    </source>
</evidence>
<accession>A0A6P2QWJ3</accession>
<keyword evidence="2" id="KW-1185">Reference proteome</keyword>